<evidence type="ECO:0000256" key="7">
    <source>
        <dbReference type="SAM" id="Phobius"/>
    </source>
</evidence>
<keyword evidence="3" id="KW-1003">Cell membrane</keyword>
<dbReference type="PANTHER" id="PTHR32322">
    <property type="entry name" value="INNER MEMBRANE TRANSPORTER"/>
    <property type="match status" value="1"/>
</dbReference>
<keyword evidence="5 7" id="KW-1133">Transmembrane helix</keyword>
<feature type="domain" description="EamA" evidence="8">
    <location>
        <begin position="7"/>
        <end position="137"/>
    </location>
</feature>
<feature type="transmembrane region" description="Helical" evidence="7">
    <location>
        <begin position="242"/>
        <end position="261"/>
    </location>
</feature>
<evidence type="ECO:0000256" key="2">
    <source>
        <dbReference type="ARBA" id="ARBA00007362"/>
    </source>
</evidence>
<feature type="transmembrane region" description="Helical" evidence="7">
    <location>
        <begin position="124"/>
        <end position="142"/>
    </location>
</feature>
<keyword evidence="10" id="KW-1185">Reference proteome</keyword>
<dbReference type="InterPro" id="IPR050638">
    <property type="entry name" value="AA-Vitamin_Transporters"/>
</dbReference>
<feature type="transmembrane region" description="Helical" evidence="7">
    <location>
        <begin position="177"/>
        <end position="199"/>
    </location>
</feature>
<feature type="transmembrane region" description="Helical" evidence="7">
    <location>
        <begin position="267"/>
        <end position="285"/>
    </location>
</feature>
<gene>
    <name evidence="9" type="ORF">J2Z22_000943</name>
</gene>
<dbReference type="InterPro" id="IPR037185">
    <property type="entry name" value="EmrE-like"/>
</dbReference>
<sequence length="307" mass="33425">MSRQKSTVLLLTFLVLVWGINWPLSKIALEYAPPLLFSGIRTLIGGVLLILIGLPKAHLLRFKTLWPVYLSSALLSIVLYYGFQTIGLQYVPAGLFSAIVFLQPVLLGIFSWLWLGEAMHGQKMAGLALGFLGVGCLSAGGLTGSISLWGVLLALATALCWAFGTVYLKRMMDRVDMLWMTAMQITLGGLILLAAGSVAEPWQAIRWNLAFVAVTLFISVFVIALGWLVYFKLINEGEAGKVGSYTFLIPLVSIGASVLFLNEKITVNLVIGLLLVVISILLVNVRIQRQRASVLADYQALEGGKIL</sequence>
<dbReference type="RefSeq" id="WP_025703045.1">
    <property type="nucleotide sequence ID" value="NZ_JAUSUY010000003.1"/>
</dbReference>
<protein>
    <submittedName>
        <fullName evidence="9">Drug/metabolite transporter (DMT)-like permease</fullName>
    </submittedName>
</protein>
<feature type="domain" description="EamA" evidence="8">
    <location>
        <begin position="148"/>
        <end position="284"/>
    </location>
</feature>
<evidence type="ECO:0000313" key="9">
    <source>
        <dbReference type="EMBL" id="MDT3425427.1"/>
    </source>
</evidence>
<comment type="subcellular location">
    <subcellularLocation>
        <location evidence="1">Cell membrane</location>
        <topology evidence="1">Multi-pass membrane protein</topology>
    </subcellularLocation>
</comment>
<keyword evidence="4 7" id="KW-0812">Transmembrane</keyword>
<evidence type="ECO:0000256" key="4">
    <source>
        <dbReference type="ARBA" id="ARBA00022692"/>
    </source>
</evidence>
<evidence type="ECO:0000313" key="10">
    <source>
        <dbReference type="Proteomes" id="UP001248709"/>
    </source>
</evidence>
<feature type="transmembrane region" description="Helical" evidence="7">
    <location>
        <begin position="35"/>
        <end position="54"/>
    </location>
</feature>
<keyword evidence="6 7" id="KW-0472">Membrane</keyword>
<accession>A0ABU3H3N6</accession>
<dbReference type="InterPro" id="IPR000620">
    <property type="entry name" value="EamA_dom"/>
</dbReference>
<comment type="caution">
    <text evidence="9">The sequence shown here is derived from an EMBL/GenBank/DDBJ whole genome shotgun (WGS) entry which is preliminary data.</text>
</comment>
<evidence type="ECO:0000259" key="8">
    <source>
        <dbReference type="Pfam" id="PF00892"/>
    </source>
</evidence>
<reference evidence="9 10" key="1">
    <citation type="submission" date="2023-07" db="EMBL/GenBank/DDBJ databases">
        <title>Genomic Encyclopedia of Type Strains, Phase IV (KMG-IV): sequencing the most valuable type-strain genomes for metagenomic binning, comparative biology and taxonomic classification.</title>
        <authorList>
            <person name="Goeker M."/>
        </authorList>
    </citation>
    <scope>NUCLEOTIDE SEQUENCE [LARGE SCALE GENOMIC DNA]</scope>
    <source>
        <strain evidence="9 10">T98</strain>
    </source>
</reference>
<evidence type="ECO:0000256" key="6">
    <source>
        <dbReference type="ARBA" id="ARBA00023136"/>
    </source>
</evidence>
<feature type="transmembrane region" description="Helical" evidence="7">
    <location>
        <begin position="148"/>
        <end position="168"/>
    </location>
</feature>
<feature type="transmembrane region" description="Helical" evidence="7">
    <location>
        <begin position="66"/>
        <end position="83"/>
    </location>
</feature>
<evidence type="ECO:0000256" key="1">
    <source>
        <dbReference type="ARBA" id="ARBA00004651"/>
    </source>
</evidence>
<name>A0ABU3H3N6_9BACL</name>
<evidence type="ECO:0000256" key="3">
    <source>
        <dbReference type="ARBA" id="ARBA00022475"/>
    </source>
</evidence>
<dbReference type="EMBL" id="JAUSUY010000003">
    <property type="protein sequence ID" value="MDT3425427.1"/>
    <property type="molecule type" value="Genomic_DNA"/>
</dbReference>
<organism evidence="9 10">
    <name type="scientific">Paenibacillus forsythiae</name>
    <dbReference type="NCBI Taxonomy" id="365616"/>
    <lineage>
        <taxon>Bacteria</taxon>
        <taxon>Bacillati</taxon>
        <taxon>Bacillota</taxon>
        <taxon>Bacilli</taxon>
        <taxon>Bacillales</taxon>
        <taxon>Paenibacillaceae</taxon>
        <taxon>Paenibacillus</taxon>
    </lineage>
</organism>
<proteinExistence type="inferred from homology"/>
<dbReference type="PANTHER" id="PTHR32322:SF18">
    <property type="entry name" value="S-ADENOSYLMETHIONINE_S-ADENOSYLHOMOCYSTEINE TRANSPORTER"/>
    <property type="match status" value="1"/>
</dbReference>
<feature type="transmembrane region" description="Helical" evidence="7">
    <location>
        <begin position="205"/>
        <end position="230"/>
    </location>
</feature>
<feature type="transmembrane region" description="Helical" evidence="7">
    <location>
        <begin position="95"/>
        <end position="115"/>
    </location>
</feature>
<dbReference type="Proteomes" id="UP001248709">
    <property type="component" value="Unassembled WGS sequence"/>
</dbReference>
<comment type="similarity">
    <text evidence="2">Belongs to the EamA transporter family.</text>
</comment>
<dbReference type="SUPFAM" id="SSF103481">
    <property type="entry name" value="Multidrug resistance efflux transporter EmrE"/>
    <property type="match status" value="2"/>
</dbReference>
<evidence type="ECO:0000256" key="5">
    <source>
        <dbReference type="ARBA" id="ARBA00022989"/>
    </source>
</evidence>
<dbReference type="Pfam" id="PF00892">
    <property type="entry name" value="EamA"/>
    <property type="match status" value="2"/>
</dbReference>